<feature type="transmembrane region" description="Helical" evidence="1">
    <location>
        <begin position="192"/>
        <end position="210"/>
    </location>
</feature>
<feature type="transmembrane region" description="Helical" evidence="1">
    <location>
        <begin position="113"/>
        <end position="132"/>
    </location>
</feature>
<feature type="transmembrane region" description="Helical" evidence="1">
    <location>
        <begin position="57"/>
        <end position="74"/>
    </location>
</feature>
<keyword evidence="1" id="KW-1133">Transmembrane helix</keyword>
<accession>A0A154IL36</accession>
<protein>
    <recommendedName>
        <fullName evidence="2">EamA domain-containing protein</fullName>
    </recommendedName>
</protein>
<dbReference type="InterPro" id="IPR052756">
    <property type="entry name" value="Alkyne_AA_exporter"/>
</dbReference>
<dbReference type="SUPFAM" id="SSF103481">
    <property type="entry name" value="Multidrug resistance efflux transporter EmrE"/>
    <property type="match status" value="2"/>
</dbReference>
<dbReference type="GO" id="GO:0016020">
    <property type="term" value="C:membrane"/>
    <property type="evidence" value="ECO:0007669"/>
    <property type="project" value="InterPro"/>
</dbReference>
<dbReference type="InterPro" id="IPR000620">
    <property type="entry name" value="EamA_dom"/>
</dbReference>
<feature type="transmembrane region" description="Helical" evidence="1">
    <location>
        <begin position="230"/>
        <end position="249"/>
    </location>
</feature>
<dbReference type="RefSeq" id="WP_062941802.1">
    <property type="nucleotide sequence ID" value="NZ_CP171849.1"/>
</dbReference>
<dbReference type="PANTHER" id="PTHR12715:SF4">
    <property type="entry name" value="EAMA DOMAIN-CONTAINING PROTEIN"/>
    <property type="match status" value="1"/>
</dbReference>
<feature type="transmembrane region" description="Helical" evidence="1">
    <location>
        <begin position="283"/>
        <end position="302"/>
    </location>
</feature>
<feature type="transmembrane region" description="Helical" evidence="1">
    <location>
        <begin position="261"/>
        <end position="277"/>
    </location>
</feature>
<dbReference type="AlphaFoldDB" id="A0A154IL36"/>
<dbReference type="Pfam" id="PF00892">
    <property type="entry name" value="EamA"/>
    <property type="match status" value="2"/>
</dbReference>
<feature type="domain" description="EamA" evidence="2">
    <location>
        <begin position="169"/>
        <end position="300"/>
    </location>
</feature>
<keyword evidence="1" id="KW-0812">Transmembrane</keyword>
<organism evidence="3">
    <name type="scientific">Rhizobium leguminosarum</name>
    <dbReference type="NCBI Taxonomy" id="384"/>
    <lineage>
        <taxon>Bacteria</taxon>
        <taxon>Pseudomonadati</taxon>
        <taxon>Pseudomonadota</taxon>
        <taxon>Alphaproteobacteria</taxon>
        <taxon>Hyphomicrobiales</taxon>
        <taxon>Rhizobiaceae</taxon>
        <taxon>Rhizobium/Agrobacterium group</taxon>
        <taxon>Rhizobium</taxon>
    </lineage>
</organism>
<evidence type="ECO:0000256" key="1">
    <source>
        <dbReference type="SAM" id="Phobius"/>
    </source>
</evidence>
<gene>
    <name evidence="3" type="ORF">A4A59_16165</name>
</gene>
<evidence type="ECO:0000313" key="3">
    <source>
        <dbReference type="EMBL" id="KZB00838.1"/>
    </source>
</evidence>
<proteinExistence type="predicted"/>
<feature type="transmembrane region" description="Helical" evidence="1">
    <location>
        <begin position="83"/>
        <end position="101"/>
    </location>
</feature>
<feature type="transmembrane region" description="Helical" evidence="1">
    <location>
        <begin position="21"/>
        <end position="45"/>
    </location>
</feature>
<keyword evidence="1" id="KW-0472">Membrane</keyword>
<name>A0A154IL36_RHILE</name>
<feature type="domain" description="EamA" evidence="2">
    <location>
        <begin position="28"/>
        <end position="155"/>
    </location>
</feature>
<dbReference type="EMBL" id="LVYU01000084">
    <property type="protein sequence ID" value="KZB00838.1"/>
    <property type="molecule type" value="Genomic_DNA"/>
</dbReference>
<reference evidence="3" key="1">
    <citation type="submission" date="2016-03" db="EMBL/GenBank/DDBJ databases">
        <title>Microsymbionts genomes from the relict species Vavilovia formosa.</title>
        <authorList>
            <person name="Chirak E."/>
            <person name="Kimeklis A."/>
            <person name="Kopat V."/>
            <person name="Andronov E."/>
        </authorList>
    </citation>
    <scope>NUCLEOTIDE SEQUENCE [LARGE SCALE GENOMIC DNA]</scope>
    <source>
        <strain evidence="3">Vaf12</strain>
    </source>
</reference>
<dbReference type="InterPro" id="IPR037185">
    <property type="entry name" value="EmrE-like"/>
</dbReference>
<evidence type="ECO:0000259" key="2">
    <source>
        <dbReference type="Pfam" id="PF00892"/>
    </source>
</evidence>
<sequence length="305" mass="31713">MEAKMSMAASVSASTKQQGGFDLVAFAAIVVTILSWASSFVVIRICLGPLTPIELATARYVAAGVIALVYLVIYRPMPEKRDFFRLSVAAVLFIAAYAVLLNTGEQTVAAGPASFIINTMPVFTALIATFALGERFGRWGWVGTAVSFGGVALIAVASDSGFKLDPNAVLILGAALCSAIASVLQKPLLGRLPALAVTAWILLIGSVPLFPAVPATIQALAAAPAEVNWGVAYLVIFPTAIGYLTWAIALKRLTAAGASNFLYGVPPVATLIGFVWLGETPTALGAVGGVMAIFGVLVVNVMRKR</sequence>
<feature type="transmembrane region" description="Helical" evidence="1">
    <location>
        <begin position="139"/>
        <end position="156"/>
    </location>
</feature>
<feature type="transmembrane region" description="Helical" evidence="1">
    <location>
        <begin position="168"/>
        <end position="185"/>
    </location>
</feature>
<dbReference type="PANTHER" id="PTHR12715">
    <property type="entry name" value="TRANSPORTER, DRUG/METABOLITE EXPORTER FAMILY"/>
    <property type="match status" value="1"/>
</dbReference>
<comment type="caution">
    <text evidence="3">The sequence shown here is derived from an EMBL/GenBank/DDBJ whole genome shotgun (WGS) entry which is preliminary data.</text>
</comment>